<keyword evidence="6" id="KW-0256">Endoplasmic reticulum</keyword>
<proteinExistence type="inferred from homology"/>
<comment type="similarity">
    <text evidence="3 10">Belongs to the glycosyl hydrolase 31 family.</text>
</comment>
<dbReference type="InterPro" id="IPR025887">
    <property type="entry name" value="Glyco_hydro_31_N_dom"/>
</dbReference>
<dbReference type="GO" id="GO:0030246">
    <property type="term" value="F:carbohydrate binding"/>
    <property type="evidence" value="ECO:0007669"/>
    <property type="project" value="InterPro"/>
</dbReference>
<evidence type="ECO:0000256" key="1">
    <source>
        <dbReference type="ARBA" id="ARBA00004240"/>
    </source>
</evidence>
<evidence type="ECO:0000259" key="12">
    <source>
        <dbReference type="Pfam" id="PF13802"/>
    </source>
</evidence>
<dbReference type="PROSITE" id="PS00129">
    <property type="entry name" value="GLYCOSYL_HYDROL_F31_1"/>
    <property type="match status" value="1"/>
</dbReference>
<dbReference type="Pfam" id="PF01055">
    <property type="entry name" value="Glyco_hydro_31_2nd"/>
    <property type="match status" value="1"/>
</dbReference>
<dbReference type="CDD" id="cd14752">
    <property type="entry name" value="GH31_N"/>
    <property type="match status" value="1"/>
</dbReference>
<dbReference type="SUPFAM" id="SSF74650">
    <property type="entry name" value="Galactose mutarotase-like"/>
    <property type="match status" value="1"/>
</dbReference>
<evidence type="ECO:0000256" key="4">
    <source>
        <dbReference type="ARBA" id="ARBA00022729"/>
    </source>
</evidence>
<organism evidence="13 14">
    <name type="scientific">Bondarzewia mesenterica</name>
    <dbReference type="NCBI Taxonomy" id="1095465"/>
    <lineage>
        <taxon>Eukaryota</taxon>
        <taxon>Fungi</taxon>
        <taxon>Dikarya</taxon>
        <taxon>Basidiomycota</taxon>
        <taxon>Agaricomycotina</taxon>
        <taxon>Agaricomycetes</taxon>
        <taxon>Russulales</taxon>
        <taxon>Bondarzewiaceae</taxon>
        <taxon>Bondarzewia</taxon>
    </lineage>
</organism>
<dbReference type="SUPFAM" id="SSF51445">
    <property type="entry name" value="(Trans)glycosidases"/>
    <property type="match status" value="1"/>
</dbReference>
<dbReference type="GO" id="GO:0017177">
    <property type="term" value="C:glucosidase II complex"/>
    <property type="evidence" value="ECO:0007669"/>
    <property type="project" value="TreeGrafter"/>
</dbReference>
<dbReference type="Proteomes" id="UP000310158">
    <property type="component" value="Unassembled WGS sequence"/>
</dbReference>
<evidence type="ECO:0000256" key="2">
    <source>
        <dbReference type="ARBA" id="ARBA00004833"/>
    </source>
</evidence>
<comment type="subcellular location">
    <subcellularLocation>
        <location evidence="1">Endoplasmic reticulum</location>
    </subcellularLocation>
</comment>
<evidence type="ECO:0000256" key="7">
    <source>
        <dbReference type="ARBA" id="ARBA00023180"/>
    </source>
</evidence>
<keyword evidence="5 10" id="KW-0378">Hydrolase</keyword>
<dbReference type="Gene3D" id="3.20.20.80">
    <property type="entry name" value="Glycosidases"/>
    <property type="match status" value="1"/>
</dbReference>
<dbReference type="InterPro" id="IPR030458">
    <property type="entry name" value="Glyco_hydro_31_AS"/>
</dbReference>
<keyword evidence="7" id="KW-0325">Glycoprotein</keyword>
<accession>A0A4S4LRP6</accession>
<dbReference type="AlphaFoldDB" id="A0A4S4LRP6"/>
<dbReference type="InterPro" id="IPR000322">
    <property type="entry name" value="Glyco_hydro_31_TIM"/>
</dbReference>
<feature type="domain" description="Glycoside hydrolase family 31 N-terminal" evidence="12">
    <location>
        <begin position="118"/>
        <end position="355"/>
    </location>
</feature>
<comment type="pathway">
    <text evidence="2">Glycan metabolism; N-glycan metabolism.</text>
</comment>
<dbReference type="InterPro" id="IPR013780">
    <property type="entry name" value="Glyco_hydro_b"/>
</dbReference>
<dbReference type="InterPro" id="IPR017853">
    <property type="entry name" value="GH"/>
</dbReference>
<evidence type="ECO:0000256" key="10">
    <source>
        <dbReference type="RuleBase" id="RU361185"/>
    </source>
</evidence>
<dbReference type="Pfam" id="PF13802">
    <property type="entry name" value="Gal_mutarotas_2"/>
    <property type="match status" value="1"/>
</dbReference>
<comment type="caution">
    <text evidence="13">The sequence shown here is derived from an EMBL/GenBank/DDBJ whole genome shotgun (WGS) entry which is preliminary data.</text>
</comment>
<dbReference type="GO" id="GO:0005975">
    <property type="term" value="P:carbohydrate metabolic process"/>
    <property type="evidence" value="ECO:0007669"/>
    <property type="project" value="InterPro"/>
</dbReference>
<keyword evidence="4" id="KW-0732">Signal</keyword>
<evidence type="ECO:0000256" key="8">
    <source>
        <dbReference type="ARBA" id="ARBA00023295"/>
    </source>
</evidence>
<evidence type="ECO:0000313" key="13">
    <source>
        <dbReference type="EMBL" id="THH15056.1"/>
    </source>
</evidence>
<keyword evidence="14" id="KW-1185">Reference proteome</keyword>
<dbReference type="GO" id="GO:0090599">
    <property type="term" value="F:alpha-glucosidase activity"/>
    <property type="evidence" value="ECO:0007669"/>
    <property type="project" value="TreeGrafter"/>
</dbReference>
<name>A0A4S4LRP6_9AGAM</name>
<protein>
    <recommendedName>
        <fullName evidence="9">Glucosidase II subunit alpha</fullName>
    </recommendedName>
</protein>
<dbReference type="PANTHER" id="PTHR22762">
    <property type="entry name" value="ALPHA-GLUCOSIDASE"/>
    <property type="match status" value="1"/>
</dbReference>
<dbReference type="OrthoDB" id="3237269at2759"/>
<evidence type="ECO:0000256" key="5">
    <source>
        <dbReference type="ARBA" id="ARBA00022801"/>
    </source>
</evidence>
<evidence type="ECO:0000256" key="3">
    <source>
        <dbReference type="ARBA" id="ARBA00007806"/>
    </source>
</evidence>
<dbReference type="Gene3D" id="2.60.40.1760">
    <property type="entry name" value="glycosyl hydrolase (family 31)"/>
    <property type="match status" value="1"/>
</dbReference>
<keyword evidence="8 10" id="KW-0326">Glycosidase</keyword>
<dbReference type="GO" id="GO:0006491">
    <property type="term" value="P:N-glycan processing"/>
    <property type="evidence" value="ECO:0007669"/>
    <property type="project" value="TreeGrafter"/>
</dbReference>
<dbReference type="PANTHER" id="PTHR22762:SF54">
    <property type="entry name" value="BCDNA.GH04962"/>
    <property type="match status" value="1"/>
</dbReference>
<evidence type="ECO:0000256" key="9">
    <source>
        <dbReference type="ARBA" id="ARBA00042895"/>
    </source>
</evidence>
<feature type="domain" description="Glycoside hydrolase family 31 TIM barrel" evidence="11">
    <location>
        <begin position="400"/>
        <end position="733"/>
    </location>
</feature>
<reference evidence="13 14" key="1">
    <citation type="submission" date="2019-02" db="EMBL/GenBank/DDBJ databases">
        <title>Genome sequencing of the rare red list fungi Bondarzewia mesenterica.</title>
        <authorList>
            <person name="Buettner E."/>
            <person name="Kellner H."/>
        </authorList>
    </citation>
    <scope>NUCLEOTIDE SEQUENCE [LARGE SCALE GENOMIC DNA]</scope>
    <source>
        <strain evidence="13 14">DSM 108281</strain>
    </source>
</reference>
<gene>
    <name evidence="13" type="ORF">EW146_g5367</name>
</gene>
<evidence type="ECO:0000259" key="11">
    <source>
        <dbReference type="Pfam" id="PF01055"/>
    </source>
</evidence>
<sequence>MILNDTNGKRFVNNDILQRKRKVHESAMKVPTSSIASTLFLLSFASSSLAVKSSDFKTCSQSGFCRRGRALAERAKVAGEAWHSPYSVEPSSLSISSTESSFTANIKSSLYPSINFGLDVRIQDDGVVRVRMDELDSLRKRYDEAARWALIAEPRISQNIKWTVGKKDVRAVYGDKKDIEVAIEFQPLRVVLRRSGKEQVVVNGRGLLHMEHFRTQESENPVVASEEGLDEQEVMQVKSTAWFEGESEDAYWEETFSSWTDSKPKGPESLSIDITFPNHGHVYGIPQHATSLSLPTTQGENAFFSEPYRLYNADVFEYIASSTMSLYGSIPVMHAQSAESTVGVFHLVGSEMWIDVAHPADKSTQTHWVSESGILDLFILPGPTPADVFAQYTRLTGTVPLPAEWALGYHQSRWNYVSSDDVRGVQKRFDEEDIPVDVFWLDIEYAEEHKYFIWDKKTFPDPVEMTNDVAATGRKMVVIIDPHLKRSDNYPVYQQAKELDVLVKTKDGQSEFEGWCWSGSSSWVDFFNPNSWDWWKSLFKTTESDKWSWTDSTDDIYIWHDMNEPAIFSGPEITMPKDSIHYGGWEHRDLHNINGMIMPNVTGQGLIARSDPPKRPFVLIRSFYAGSQRFGAMWTGDNLGTWEHMTVGIKMVLANSIAGMSFAGSDVGGFFGNPEPEMLVRWYHVGAFSPFFRAHAHLDTKRREPYLLDEPYKSIIKDILRLRYSMLPIWYTAFHESSITGLPVLRYVHASVAKSSPLTTKVALGHNMSFSLKIPQALPSMTSSTLEDPVYYDYFSHQAYRGTAKGKTITVPAALHQVPLLIRGGSILATRERPRRSSPLMKHDPFTLRIALDNQSGARGELYIDDGTTFAHEQGNYVWRAFLAEKGRKGKGLRITSRDLPAAVGNEFDPKNEYARSVKGVRVEKVVVLGLAGKPTNVTLEGGEELVWNFVPGTAATEKKEGTASVLTIKDPRLGIADDWAIVVKT</sequence>
<dbReference type="InterPro" id="IPR011013">
    <property type="entry name" value="Gal_mutarotase_sf_dom"/>
</dbReference>
<dbReference type="EMBL" id="SGPL01000232">
    <property type="protein sequence ID" value="THH15056.1"/>
    <property type="molecule type" value="Genomic_DNA"/>
</dbReference>
<dbReference type="Gene3D" id="2.60.40.1180">
    <property type="entry name" value="Golgi alpha-mannosidase II"/>
    <property type="match status" value="2"/>
</dbReference>
<dbReference type="CDD" id="cd06603">
    <property type="entry name" value="GH31_GANC_GANAB_alpha"/>
    <property type="match status" value="1"/>
</dbReference>
<evidence type="ECO:0000256" key="6">
    <source>
        <dbReference type="ARBA" id="ARBA00022824"/>
    </source>
</evidence>
<evidence type="ECO:0000313" key="14">
    <source>
        <dbReference type="Proteomes" id="UP000310158"/>
    </source>
</evidence>